<keyword evidence="6" id="KW-0809">Transit peptide</keyword>
<evidence type="ECO:0000256" key="1">
    <source>
        <dbReference type="ARBA" id="ARBA00004229"/>
    </source>
</evidence>
<keyword evidence="5" id="KW-0378">Hydrolase</keyword>
<reference evidence="10 11" key="1">
    <citation type="submission" date="2023-12" db="EMBL/GenBank/DDBJ databases">
        <title>A high-quality genome assembly for Dillenia turbinata (Dilleniales).</title>
        <authorList>
            <person name="Chanderbali A."/>
        </authorList>
    </citation>
    <scope>NUCLEOTIDE SEQUENCE [LARGE SCALE GENOMIC DNA]</scope>
    <source>
        <strain evidence="10">LSX21</strain>
        <tissue evidence="10">Leaf</tissue>
    </source>
</reference>
<evidence type="ECO:0000313" key="10">
    <source>
        <dbReference type="EMBL" id="KAK6930628.1"/>
    </source>
</evidence>
<evidence type="ECO:0000313" key="11">
    <source>
        <dbReference type="Proteomes" id="UP001370490"/>
    </source>
</evidence>
<dbReference type="PANTHER" id="PTHR31403">
    <property type="entry name" value="PHOSPHOLIPASE A1-IBETA2, CHLOROPLASTIC"/>
    <property type="match status" value="1"/>
</dbReference>
<feature type="domain" description="Fungal lipase-type" evidence="9">
    <location>
        <begin position="16"/>
        <end position="95"/>
    </location>
</feature>
<dbReference type="GO" id="GO:0047714">
    <property type="term" value="F:galactolipase activity"/>
    <property type="evidence" value="ECO:0007669"/>
    <property type="project" value="UniProtKB-ARBA"/>
</dbReference>
<dbReference type="GO" id="GO:0016042">
    <property type="term" value="P:lipid catabolic process"/>
    <property type="evidence" value="ECO:0007669"/>
    <property type="project" value="UniProtKB-KW"/>
</dbReference>
<dbReference type="GO" id="GO:0008970">
    <property type="term" value="F:phospholipase A1 activity"/>
    <property type="evidence" value="ECO:0007669"/>
    <property type="project" value="TreeGrafter"/>
</dbReference>
<evidence type="ECO:0000256" key="3">
    <source>
        <dbReference type="ARBA" id="ARBA00022528"/>
    </source>
</evidence>
<evidence type="ECO:0000256" key="5">
    <source>
        <dbReference type="ARBA" id="ARBA00022801"/>
    </source>
</evidence>
<evidence type="ECO:0000259" key="9">
    <source>
        <dbReference type="Pfam" id="PF01764"/>
    </source>
</evidence>
<dbReference type="SUPFAM" id="SSF53474">
    <property type="entry name" value="alpha/beta-Hydrolases"/>
    <property type="match status" value="1"/>
</dbReference>
<gene>
    <name evidence="10" type="ORF">RJ641_004722</name>
</gene>
<protein>
    <submittedName>
        <fullName evidence="10">Fungal lipase-like domain</fullName>
    </submittedName>
</protein>
<evidence type="ECO:0000256" key="2">
    <source>
        <dbReference type="ARBA" id="ARBA00010701"/>
    </source>
</evidence>
<evidence type="ECO:0000256" key="6">
    <source>
        <dbReference type="ARBA" id="ARBA00022946"/>
    </source>
</evidence>
<keyword evidence="3" id="KW-0150">Chloroplast</keyword>
<dbReference type="PANTHER" id="PTHR31403:SF4">
    <property type="entry name" value="PHOSPHOLIPASE A1-IALPHA2, CHLOROPLASTIC"/>
    <property type="match status" value="1"/>
</dbReference>
<organism evidence="10 11">
    <name type="scientific">Dillenia turbinata</name>
    <dbReference type="NCBI Taxonomy" id="194707"/>
    <lineage>
        <taxon>Eukaryota</taxon>
        <taxon>Viridiplantae</taxon>
        <taxon>Streptophyta</taxon>
        <taxon>Embryophyta</taxon>
        <taxon>Tracheophyta</taxon>
        <taxon>Spermatophyta</taxon>
        <taxon>Magnoliopsida</taxon>
        <taxon>eudicotyledons</taxon>
        <taxon>Gunneridae</taxon>
        <taxon>Pentapetalae</taxon>
        <taxon>Dilleniales</taxon>
        <taxon>Dilleniaceae</taxon>
        <taxon>Dillenia</taxon>
    </lineage>
</organism>
<sequence>MDIQLHELSHSCSAQPSQSSATCDGRVGFLSLYMSDESDSKFGLGSCREQLLSEISRLLYKYKGEELSITLAGHSMGSSLALLLAYGIAEPGLNKADISKPKIPSRCSPLEAREWGI</sequence>
<dbReference type="InterPro" id="IPR002921">
    <property type="entry name" value="Fungal_lipase-type"/>
</dbReference>
<dbReference type="EMBL" id="JBAMMX010000012">
    <property type="protein sequence ID" value="KAK6930628.1"/>
    <property type="molecule type" value="Genomic_DNA"/>
</dbReference>
<accession>A0AAN8VMY1</accession>
<dbReference type="InterPro" id="IPR029058">
    <property type="entry name" value="AB_hydrolase_fold"/>
</dbReference>
<comment type="subcellular location">
    <subcellularLocation>
        <location evidence="1">Plastid</location>
        <location evidence="1">Chloroplast</location>
    </subcellularLocation>
</comment>
<keyword evidence="11" id="KW-1185">Reference proteome</keyword>
<dbReference type="GO" id="GO:0009507">
    <property type="term" value="C:chloroplast"/>
    <property type="evidence" value="ECO:0007669"/>
    <property type="project" value="UniProtKB-SubCell"/>
</dbReference>
<keyword evidence="7" id="KW-0442">Lipid degradation</keyword>
<comment type="caution">
    <text evidence="10">The sequence shown here is derived from an EMBL/GenBank/DDBJ whole genome shotgun (WGS) entry which is preliminary data.</text>
</comment>
<dbReference type="Pfam" id="PF01764">
    <property type="entry name" value="Lipase_3"/>
    <property type="match status" value="1"/>
</dbReference>
<dbReference type="Proteomes" id="UP001370490">
    <property type="component" value="Unassembled WGS sequence"/>
</dbReference>
<keyword evidence="4" id="KW-0934">Plastid</keyword>
<keyword evidence="8" id="KW-0443">Lipid metabolism</keyword>
<dbReference type="AlphaFoldDB" id="A0AAN8VMY1"/>
<evidence type="ECO:0000256" key="4">
    <source>
        <dbReference type="ARBA" id="ARBA00022640"/>
    </source>
</evidence>
<comment type="similarity">
    <text evidence="2">Belongs to the AB hydrolase superfamily. Lipase family.</text>
</comment>
<evidence type="ECO:0000256" key="8">
    <source>
        <dbReference type="ARBA" id="ARBA00023098"/>
    </source>
</evidence>
<evidence type="ECO:0000256" key="7">
    <source>
        <dbReference type="ARBA" id="ARBA00022963"/>
    </source>
</evidence>
<dbReference type="GO" id="GO:0009695">
    <property type="term" value="P:jasmonic acid biosynthetic process"/>
    <property type="evidence" value="ECO:0007669"/>
    <property type="project" value="TreeGrafter"/>
</dbReference>
<proteinExistence type="inferred from homology"/>
<name>A0AAN8VMY1_9MAGN</name>
<dbReference type="Gene3D" id="3.40.50.1820">
    <property type="entry name" value="alpha/beta hydrolase"/>
    <property type="match status" value="1"/>
</dbReference>